<dbReference type="GO" id="GO:0043094">
    <property type="term" value="P:metabolic compound salvage"/>
    <property type="evidence" value="ECO:0007669"/>
    <property type="project" value="UniProtKB-UniRule"/>
</dbReference>
<dbReference type="EMBL" id="JACRIW010000037">
    <property type="protein sequence ID" value="MBI5168822.1"/>
    <property type="molecule type" value="Genomic_DNA"/>
</dbReference>
<evidence type="ECO:0000313" key="8">
    <source>
        <dbReference type="EMBL" id="MBI5168822.1"/>
    </source>
</evidence>
<dbReference type="NCBIfam" id="TIGR01696">
    <property type="entry name" value="deoB"/>
    <property type="match status" value="1"/>
</dbReference>
<evidence type="ECO:0000313" key="9">
    <source>
        <dbReference type="Proteomes" id="UP000696931"/>
    </source>
</evidence>
<accession>A0A933W7U5</accession>
<dbReference type="GO" id="GO:0009117">
    <property type="term" value="P:nucleotide metabolic process"/>
    <property type="evidence" value="ECO:0007669"/>
    <property type="project" value="UniProtKB-UniRule"/>
</dbReference>
<comment type="catalytic activity">
    <reaction evidence="4">
        <text>2-deoxy-alpha-D-ribose 1-phosphate = 2-deoxy-D-ribose 5-phosphate</text>
        <dbReference type="Rhea" id="RHEA:27658"/>
        <dbReference type="ChEBI" id="CHEBI:57259"/>
        <dbReference type="ChEBI" id="CHEBI:62877"/>
        <dbReference type="EC" id="5.4.2.7"/>
    </reaction>
</comment>
<dbReference type="GO" id="GO:0006018">
    <property type="term" value="P:2-deoxyribose 1-phosphate catabolic process"/>
    <property type="evidence" value="ECO:0007669"/>
    <property type="project" value="UniProtKB-UniRule"/>
</dbReference>
<dbReference type="AlphaFoldDB" id="A0A933W7U5"/>
<dbReference type="EC" id="5.4.2.7" evidence="4 5"/>
<evidence type="ECO:0000256" key="4">
    <source>
        <dbReference type="HAMAP-Rule" id="MF_00740"/>
    </source>
</evidence>
<dbReference type="Pfam" id="PF01676">
    <property type="entry name" value="Metalloenzyme"/>
    <property type="match status" value="1"/>
</dbReference>
<comment type="function">
    <text evidence="4">Isomerase that catalyzes the conversion of deoxy-ribose 1-phosphate (dRib-1-P) and ribose 1-phosphate (Rib-1-P) to deoxy-ribose 5-phosphate (dRib-5-P) and ribose 5-phosphate (Rib-5-P), respectively.</text>
</comment>
<evidence type="ECO:0000256" key="5">
    <source>
        <dbReference type="NCBIfam" id="TIGR01696"/>
    </source>
</evidence>
<feature type="binding site" evidence="4">
    <location>
        <position position="347"/>
    </location>
    <ligand>
        <name>Mn(2+)</name>
        <dbReference type="ChEBI" id="CHEBI:29035"/>
        <label>2</label>
    </ligand>
</feature>
<keyword evidence="4" id="KW-0963">Cytoplasm</keyword>
<feature type="binding site" evidence="4">
    <location>
        <position position="70"/>
    </location>
    <ligand>
        <name>Mn(2+)</name>
        <dbReference type="ChEBI" id="CHEBI:29035"/>
        <label>1</label>
    </ligand>
</feature>
<keyword evidence="3 4" id="KW-0464">Manganese</keyword>
<feature type="binding site" evidence="4">
    <location>
        <position position="383"/>
    </location>
    <ligand>
        <name>Mn(2+)</name>
        <dbReference type="ChEBI" id="CHEBI:29035"/>
        <label>1</label>
    </ligand>
</feature>
<dbReference type="InterPro" id="IPR017850">
    <property type="entry name" value="Alkaline_phosphatase_core_sf"/>
</dbReference>
<proteinExistence type="inferred from homology"/>
<dbReference type="HAMAP" id="MF_00740">
    <property type="entry name" value="Phosphopentomut"/>
    <property type="match status" value="1"/>
</dbReference>
<dbReference type="GO" id="GO:0030145">
    <property type="term" value="F:manganese ion binding"/>
    <property type="evidence" value="ECO:0007669"/>
    <property type="project" value="UniProtKB-UniRule"/>
</dbReference>
<keyword evidence="2 4" id="KW-0479">Metal-binding</keyword>
<dbReference type="GO" id="GO:0005829">
    <property type="term" value="C:cytosol"/>
    <property type="evidence" value="ECO:0007669"/>
    <property type="project" value="TreeGrafter"/>
</dbReference>
<comment type="cofactor">
    <cofactor evidence="4">
        <name>Mn(2+)</name>
        <dbReference type="ChEBI" id="CHEBI:29035"/>
    </cofactor>
    <text evidence="4">Binds 2 manganese ions.</text>
</comment>
<sequence>MERDAPVRGHVHHRQAGDPPLSARRTRRPHDDPGGRASRVDRGRRRLPAPARCVGHCWSEDVRVFLVVLDGVGMGEMPDASQYGDQGSHTLRHVAEFAGGLRVPAMESLGLGTLVELPGVRPVKSPLGARGRMTERSAGKDSTTGHWEMMGIVLDKAFPTYPSGFPLPLLESWCERVGRGWLGNCTASGTEIINRLGQQHQETGRYIVYTSADSVFQIAAHESTVPLEELYGACRTAREMLSGEHAVGRVIARPFVGVPGEYKRTSNRRDFSLVPFEPTVLDRLKTAGHRTVTVGKVDDLFAGSGVTDPIHTKSNDEGAAVLFDLVSKPGEGLVFANLVDFDTQYGHRNDPAGFARALEAWDEQLARLLPMLRDDEMIWITADHGNDPTTPSTDHSREYTPLLVAGPRVRAGRDLGTRETFADLGATLADVFSIPAPRHGRSFLGEVRA</sequence>
<dbReference type="InterPro" id="IPR010045">
    <property type="entry name" value="DeoB"/>
</dbReference>
<gene>
    <name evidence="4" type="primary">deoB</name>
    <name evidence="8" type="ORF">HZA61_04980</name>
</gene>
<dbReference type="CDD" id="cd16009">
    <property type="entry name" value="PPM"/>
    <property type="match status" value="1"/>
</dbReference>
<dbReference type="PANTHER" id="PTHR21110">
    <property type="entry name" value="PHOSPHOPENTOMUTASE"/>
    <property type="match status" value="1"/>
</dbReference>
<feature type="binding site" evidence="4">
    <location>
        <position position="384"/>
    </location>
    <ligand>
        <name>Mn(2+)</name>
        <dbReference type="ChEBI" id="CHEBI:29035"/>
        <label>1</label>
    </ligand>
</feature>
<dbReference type="Proteomes" id="UP000696931">
    <property type="component" value="Unassembled WGS sequence"/>
</dbReference>
<dbReference type="SUPFAM" id="SSF143856">
    <property type="entry name" value="DeoB insert domain-like"/>
    <property type="match status" value="1"/>
</dbReference>
<dbReference type="Gene3D" id="3.40.720.10">
    <property type="entry name" value="Alkaline Phosphatase, subunit A"/>
    <property type="match status" value="1"/>
</dbReference>
<feature type="compositionally biased region" description="Basic and acidic residues" evidence="6">
    <location>
        <begin position="29"/>
        <end position="41"/>
    </location>
</feature>
<dbReference type="SUPFAM" id="SSF53649">
    <property type="entry name" value="Alkaline phosphatase-like"/>
    <property type="match status" value="1"/>
</dbReference>
<reference evidence="8" key="1">
    <citation type="submission" date="2020-07" db="EMBL/GenBank/DDBJ databases">
        <title>Huge and variable diversity of episymbiotic CPR bacteria and DPANN archaea in groundwater ecosystems.</title>
        <authorList>
            <person name="He C.Y."/>
            <person name="Keren R."/>
            <person name="Whittaker M."/>
            <person name="Farag I.F."/>
            <person name="Doudna J."/>
            <person name="Cate J.H.D."/>
            <person name="Banfield J.F."/>
        </authorList>
    </citation>
    <scope>NUCLEOTIDE SEQUENCE</scope>
    <source>
        <strain evidence="8">NC_groundwater_1813_Pr3_B-0.1um_71_17</strain>
    </source>
</reference>
<dbReference type="NCBIfam" id="NF003766">
    <property type="entry name" value="PRK05362.1"/>
    <property type="match status" value="1"/>
</dbReference>
<organism evidence="8 9">
    <name type="scientific">Eiseniibacteriota bacterium</name>
    <dbReference type="NCBI Taxonomy" id="2212470"/>
    <lineage>
        <taxon>Bacteria</taxon>
        <taxon>Candidatus Eiseniibacteriota</taxon>
    </lineage>
</organism>
<feature type="binding site" evidence="4">
    <location>
        <position position="395"/>
    </location>
    <ligand>
        <name>Mn(2+)</name>
        <dbReference type="ChEBI" id="CHEBI:29035"/>
        <label>2</label>
    </ligand>
</feature>
<dbReference type="GO" id="GO:0000287">
    <property type="term" value="F:magnesium ion binding"/>
    <property type="evidence" value="ECO:0007669"/>
    <property type="project" value="UniProtKB-UniRule"/>
</dbReference>
<feature type="binding site" evidence="4">
    <location>
        <position position="342"/>
    </location>
    <ligand>
        <name>Mn(2+)</name>
        <dbReference type="ChEBI" id="CHEBI:29035"/>
        <label>2</label>
    </ligand>
</feature>
<evidence type="ECO:0000256" key="3">
    <source>
        <dbReference type="ARBA" id="ARBA00023211"/>
    </source>
</evidence>
<evidence type="ECO:0000256" key="2">
    <source>
        <dbReference type="ARBA" id="ARBA00022723"/>
    </source>
</evidence>
<dbReference type="PANTHER" id="PTHR21110:SF0">
    <property type="entry name" value="PHOSPHOPENTOMUTASE"/>
    <property type="match status" value="1"/>
</dbReference>
<dbReference type="Gene3D" id="3.30.70.1250">
    <property type="entry name" value="Phosphopentomutase"/>
    <property type="match status" value="1"/>
</dbReference>
<dbReference type="GO" id="GO:0008973">
    <property type="term" value="F:phosphopentomutase activity"/>
    <property type="evidence" value="ECO:0007669"/>
    <property type="project" value="UniProtKB-UniRule"/>
</dbReference>
<dbReference type="PIRSF" id="PIRSF001491">
    <property type="entry name" value="Ppentomutase"/>
    <property type="match status" value="1"/>
</dbReference>
<comment type="pathway">
    <text evidence="4">Carbohydrate degradation; 2-deoxy-D-ribose 1-phosphate degradation; D-glyceraldehyde 3-phosphate and acetaldehyde from 2-deoxy-alpha-D-ribose 1-phosphate: step 1/2.</text>
</comment>
<feature type="domain" description="Metalloenzyme" evidence="7">
    <location>
        <begin position="63"/>
        <end position="434"/>
    </location>
</feature>
<evidence type="ECO:0000256" key="6">
    <source>
        <dbReference type="SAM" id="MobiDB-lite"/>
    </source>
</evidence>
<dbReference type="InterPro" id="IPR024052">
    <property type="entry name" value="Phosphopentomutase_DeoB_cap_sf"/>
</dbReference>
<evidence type="ECO:0000259" key="7">
    <source>
        <dbReference type="Pfam" id="PF01676"/>
    </source>
</evidence>
<comment type="caution">
    <text evidence="8">The sequence shown here is derived from an EMBL/GenBank/DDBJ whole genome shotgun (WGS) entry which is preliminary data.</text>
</comment>
<comment type="catalytic activity">
    <reaction evidence="4">
        <text>alpha-D-ribose 1-phosphate = D-ribose 5-phosphate</text>
        <dbReference type="Rhea" id="RHEA:18793"/>
        <dbReference type="ChEBI" id="CHEBI:57720"/>
        <dbReference type="ChEBI" id="CHEBI:78346"/>
        <dbReference type="EC" id="5.4.2.7"/>
    </reaction>
</comment>
<feature type="region of interest" description="Disordered" evidence="6">
    <location>
        <begin position="1"/>
        <end position="44"/>
    </location>
</feature>
<comment type="subcellular location">
    <subcellularLocation>
        <location evidence="4">Cytoplasm</location>
    </subcellularLocation>
</comment>
<protein>
    <recommendedName>
        <fullName evidence="4 5">Phosphopentomutase</fullName>
        <ecNumber evidence="4 5">5.4.2.7</ecNumber>
    </recommendedName>
    <alternativeName>
        <fullName evidence="4">Phosphodeoxyribomutase</fullName>
    </alternativeName>
</protein>
<evidence type="ECO:0000256" key="1">
    <source>
        <dbReference type="ARBA" id="ARBA00010373"/>
    </source>
</evidence>
<comment type="similarity">
    <text evidence="1 4">Belongs to the phosphopentomutase family.</text>
</comment>
<dbReference type="InterPro" id="IPR006124">
    <property type="entry name" value="Metalloenzyme"/>
</dbReference>
<name>A0A933W7U5_UNCEI</name>
<keyword evidence="4 8" id="KW-0413">Isomerase</keyword>